<dbReference type="InterPro" id="IPR036390">
    <property type="entry name" value="WH_DNA-bd_sf"/>
</dbReference>
<evidence type="ECO:0000313" key="6">
    <source>
        <dbReference type="Proteomes" id="UP000198757"/>
    </source>
</evidence>
<dbReference type="InterPro" id="IPR001845">
    <property type="entry name" value="HTH_ArsR_DNA-bd_dom"/>
</dbReference>
<keyword evidence="1" id="KW-0805">Transcription regulation</keyword>
<dbReference type="SMART" id="SM00418">
    <property type="entry name" value="HTH_ARSR"/>
    <property type="match status" value="1"/>
</dbReference>
<dbReference type="GO" id="GO:0003677">
    <property type="term" value="F:DNA binding"/>
    <property type="evidence" value="ECO:0007669"/>
    <property type="project" value="UniProtKB-KW"/>
</dbReference>
<keyword evidence="2 5" id="KW-0238">DNA-binding</keyword>
<dbReference type="InterPro" id="IPR011991">
    <property type="entry name" value="ArsR-like_HTH"/>
</dbReference>
<proteinExistence type="predicted"/>
<dbReference type="EMBL" id="FMZO01000003">
    <property type="protein sequence ID" value="SDC60043.1"/>
    <property type="molecule type" value="Genomic_DNA"/>
</dbReference>
<evidence type="ECO:0000256" key="1">
    <source>
        <dbReference type="ARBA" id="ARBA00023015"/>
    </source>
</evidence>
<sequence>MYTFVGHSNKLYLYRTMSNYQISFTLKKENSSHITVDTLNVKKAALILRAFNHKLRQQILKLIDTQDKITVTEIYVKLRIEQSVASQHLAILRKAEFVNTERDGKFIYYTVNTDRMKELNRFVSDLLG</sequence>
<dbReference type="NCBIfam" id="NF033788">
    <property type="entry name" value="HTH_metalloreg"/>
    <property type="match status" value="1"/>
</dbReference>
<dbReference type="AlphaFoldDB" id="A0A1G6MWW7"/>
<evidence type="ECO:0000256" key="2">
    <source>
        <dbReference type="ARBA" id="ARBA00023125"/>
    </source>
</evidence>
<dbReference type="Pfam" id="PF01022">
    <property type="entry name" value="HTH_5"/>
    <property type="match status" value="1"/>
</dbReference>
<name>A0A1G6MWW7_NIADE</name>
<dbReference type="CDD" id="cd00090">
    <property type="entry name" value="HTH_ARSR"/>
    <property type="match status" value="1"/>
</dbReference>
<keyword evidence="6" id="KW-1185">Reference proteome</keyword>
<dbReference type="Gene3D" id="1.10.10.10">
    <property type="entry name" value="Winged helix-like DNA-binding domain superfamily/Winged helix DNA-binding domain"/>
    <property type="match status" value="1"/>
</dbReference>
<dbReference type="GO" id="GO:0003700">
    <property type="term" value="F:DNA-binding transcription factor activity"/>
    <property type="evidence" value="ECO:0007669"/>
    <property type="project" value="InterPro"/>
</dbReference>
<dbReference type="PROSITE" id="PS50987">
    <property type="entry name" value="HTH_ARSR_2"/>
    <property type="match status" value="1"/>
</dbReference>
<evidence type="ECO:0000313" key="5">
    <source>
        <dbReference type="EMBL" id="SDC60043.1"/>
    </source>
</evidence>
<organism evidence="5 6">
    <name type="scientific">Niabella drilacis (strain DSM 25811 / CCM 8410 / CCUG 62505 / LMG 26954 / E90)</name>
    <dbReference type="NCBI Taxonomy" id="1285928"/>
    <lineage>
        <taxon>Bacteria</taxon>
        <taxon>Pseudomonadati</taxon>
        <taxon>Bacteroidota</taxon>
        <taxon>Chitinophagia</taxon>
        <taxon>Chitinophagales</taxon>
        <taxon>Chitinophagaceae</taxon>
        <taxon>Niabella</taxon>
    </lineage>
</organism>
<dbReference type="STRING" id="1285928.SAMN04487894_10371"/>
<protein>
    <submittedName>
        <fullName evidence="5">DNA-binding transcriptional regulator, ArsR family</fullName>
    </submittedName>
</protein>
<dbReference type="InterPro" id="IPR036388">
    <property type="entry name" value="WH-like_DNA-bd_sf"/>
</dbReference>
<reference evidence="6" key="1">
    <citation type="submission" date="2016-10" db="EMBL/GenBank/DDBJ databases">
        <authorList>
            <person name="Varghese N."/>
            <person name="Submissions S."/>
        </authorList>
    </citation>
    <scope>NUCLEOTIDE SEQUENCE [LARGE SCALE GENOMIC DNA]</scope>
    <source>
        <strain evidence="6">DSM 25811 / CCM 8410 / LMG 26954 / E90</strain>
    </source>
</reference>
<dbReference type="InterPro" id="IPR051011">
    <property type="entry name" value="Metal_resp_trans_reg"/>
</dbReference>
<evidence type="ECO:0000256" key="3">
    <source>
        <dbReference type="ARBA" id="ARBA00023163"/>
    </source>
</evidence>
<dbReference type="PRINTS" id="PR00778">
    <property type="entry name" value="HTHARSR"/>
</dbReference>
<accession>A0A1G6MWW7</accession>
<dbReference type="SUPFAM" id="SSF46785">
    <property type="entry name" value="Winged helix' DNA-binding domain"/>
    <property type="match status" value="1"/>
</dbReference>
<gene>
    <name evidence="5" type="ORF">SAMN04487894_10371</name>
</gene>
<dbReference type="PANTHER" id="PTHR43132:SF2">
    <property type="entry name" value="ARSENICAL RESISTANCE OPERON REPRESSOR ARSR-RELATED"/>
    <property type="match status" value="1"/>
</dbReference>
<dbReference type="PANTHER" id="PTHR43132">
    <property type="entry name" value="ARSENICAL RESISTANCE OPERON REPRESSOR ARSR-RELATED"/>
    <property type="match status" value="1"/>
</dbReference>
<evidence type="ECO:0000259" key="4">
    <source>
        <dbReference type="PROSITE" id="PS50987"/>
    </source>
</evidence>
<feature type="domain" description="HTH arsR-type" evidence="4">
    <location>
        <begin position="36"/>
        <end position="128"/>
    </location>
</feature>
<keyword evidence="3" id="KW-0804">Transcription</keyword>
<dbReference type="Proteomes" id="UP000198757">
    <property type="component" value="Unassembled WGS sequence"/>
</dbReference>